<name>A0ABY5V3E6_9BACT</name>
<proteinExistence type="predicted"/>
<keyword evidence="2" id="KW-1185">Reference proteome</keyword>
<dbReference type="Pfam" id="PF03864">
    <property type="entry name" value="Phage_cap_E"/>
    <property type="match status" value="1"/>
</dbReference>
<dbReference type="GeneID" id="82890928"/>
<organism evidence="1 2">
    <name type="scientific">Alistipes ihumii AP11</name>
    <dbReference type="NCBI Taxonomy" id="1211813"/>
    <lineage>
        <taxon>Bacteria</taxon>
        <taxon>Pseudomonadati</taxon>
        <taxon>Bacteroidota</taxon>
        <taxon>Bacteroidia</taxon>
        <taxon>Bacteroidales</taxon>
        <taxon>Rikenellaceae</taxon>
        <taxon>Alistipes</taxon>
    </lineage>
</organism>
<dbReference type="InterPro" id="IPR005564">
    <property type="entry name" value="Major_capsid_GpE"/>
</dbReference>
<gene>
    <name evidence="1" type="ORF">NQ491_04300</name>
</gene>
<dbReference type="InterPro" id="IPR024361">
    <property type="entry name" value="BACON"/>
</dbReference>
<sequence length="445" mass="48384">MNPSLFIEYIDKYFRLVIGKITEKINGKKTEEQLLHKTMLTEEYSADLTWGSTELNTSVVAADVVAMDSSLPLKKRDKISNASGVIPKIGIKFSKGEKAISDINVMRARGADETTVVGKIFDDAPKAIKGVDVRKEIMFQEALSTGVTLVPDDENVGTGIRADFGYKAENTFHVTKAKWGEADAVPQDDVQQLFDKAQEDGNSITLVMLSKKYFNLFRNSKQGKLLAANYNKQVITDESLLPVPSRETMLEALADEYGATFRIVDSSFRIEKPDGSYTSVKPWAEANIVGLPGENVGRLVYGTLAEETNPVAGVNYQKSGSHILVAKYSKTDPLKEFTTAQALALPVIDGVDGIYILHANSTGKLSVEPTSLSFPKSASTKTFTVHSDSDVTVQSSQEWATATVEGDKVSVKVTANSTAERTAKITVTDKENNSAEVTVTQATGE</sequence>
<dbReference type="InterPro" id="IPR013783">
    <property type="entry name" value="Ig-like_fold"/>
</dbReference>
<protein>
    <submittedName>
        <fullName evidence="1">Major capsid protein</fullName>
    </submittedName>
</protein>
<evidence type="ECO:0000313" key="2">
    <source>
        <dbReference type="Proteomes" id="UP001059295"/>
    </source>
</evidence>
<evidence type="ECO:0000313" key="1">
    <source>
        <dbReference type="EMBL" id="UWN58006.1"/>
    </source>
</evidence>
<reference evidence="1" key="1">
    <citation type="journal article" date="2022" name="Cell">
        <title>Design, construction, and in vivo augmentation of a complex gut microbiome.</title>
        <authorList>
            <person name="Cheng A.G."/>
            <person name="Ho P.Y."/>
            <person name="Aranda-Diaz A."/>
            <person name="Jain S."/>
            <person name="Yu F.B."/>
            <person name="Meng X."/>
            <person name="Wang M."/>
            <person name="Iakiviak M."/>
            <person name="Nagashima K."/>
            <person name="Zhao A."/>
            <person name="Murugkar P."/>
            <person name="Patil A."/>
            <person name="Atabakhsh K."/>
            <person name="Weakley A."/>
            <person name="Yan J."/>
            <person name="Brumbaugh A.R."/>
            <person name="Higginbottom S."/>
            <person name="Dimas A."/>
            <person name="Shiver A.L."/>
            <person name="Deutschbauer A."/>
            <person name="Neff N."/>
            <person name="Sonnenburg J.L."/>
            <person name="Huang K.C."/>
            <person name="Fischbach M.A."/>
        </authorList>
    </citation>
    <scope>NUCLEOTIDE SEQUENCE</scope>
    <source>
        <strain evidence="1">AP11</strain>
    </source>
</reference>
<accession>A0ABY5V3E6</accession>
<dbReference type="Proteomes" id="UP001059295">
    <property type="component" value="Chromosome"/>
</dbReference>
<dbReference type="Gene3D" id="2.60.40.10">
    <property type="entry name" value="Immunoglobulins"/>
    <property type="match status" value="1"/>
</dbReference>
<dbReference type="EMBL" id="CP102294">
    <property type="protein sequence ID" value="UWN58006.1"/>
    <property type="molecule type" value="Genomic_DNA"/>
</dbReference>
<dbReference type="RefSeq" id="WP_019246358.1">
    <property type="nucleotide sequence ID" value="NZ_CAPH01000015.1"/>
</dbReference>
<dbReference type="CDD" id="cd14948">
    <property type="entry name" value="BACON"/>
    <property type="match status" value="1"/>
</dbReference>